<dbReference type="Gene3D" id="3.30.420.40">
    <property type="match status" value="1"/>
</dbReference>
<dbReference type="SUPFAM" id="SSF53067">
    <property type="entry name" value="Actin-like ATPase domain"/>
    <property type="match status" value="1"/>
</dbReference>
<proteinExistence type="predicted"/>
<comment type="caution">
    <text evidence="1">The sequence shown here is derived from an EMBL/GenBank/DDBJ whole genome shotgun (WGS) entry which is preliminary data.</text>
</comment>
<reference evidence="1 2" key="1">
    <citation type="submission" date="2015-01" db="EMBL/GenBank/DDBJ databases">
        <title>Erwinia tracheiphila.</title>
        <authorList>
            <person name="Shapiro L.R."/>
        </authorList>
    </citation>
    <scope>NUCLEOTIDE SEQUENCE [LARGE SCALE GENOMIC DNA]</scope>
    <source>
        <strain evidence="1 2">BuffGH</strain>
    </source>
</reference>
<evidence type="ECO:0000313" key="1">
    <source>
        <dbReference type="EMBL" id="KKF37163.1"/>
    </source>
</evidence>
<dbReference type="InterPro" id="IPR005883">
    <property type="entry name" value="PilM"/>
</dbReference>
<accession>A0A0M2KIU6</accession>
<name>A0A0M2KIU6_9GAMM</name>
<organism evidence="1 2">
    <name type="scientific">Erwinia tracheiphila</name>
    <dbReference type="NCBI Taxonomy" id="65700"/>
    <lineage>
        <taxon>Bacteria</taxon>
        <taxon>Pseudomonadati</taxon>
        <taxon>Pseudomonadota</taxon>
        <taxon>Gammaproteobacteria</taxon>
        <taxon>Enterobacterales</taxon>
        <taxon>Erwiniaceae</taxon>
        <taxon>Erwinia</taxon>
    </lineage>
</organism>
<dbReference type="Gene3D" id="3.30.1490.300">
    <property type="match status" value="1"/>
</dbReference>
<gene>
    <name evidence="1" type="ORF">SY86_19955</name>
</gene>
<dbReference type="RefSeq" id="WP_020322840.1">
    <property type="nucleotide sequence ID" value="NZ_CP089932.1"/>
</dbReference>
<keyword evidence="2" id="KW-1185">Reference proteome</keyword>
<dbReference type="AlphaFoldDB" id="A0A0M2KIU6"/>
<dbReference type="PATRIC" id="fig|65700.7.peg.4981"/>
<protein>
    <submittedName>
        <fullName evidence="1">Pilus assembly protein</fullName>
    </submittedName>
</protein>
<evidence type="ECO:0000313" key="2">
    <source>
        <dbReference type="Proteomes" id="UP000033924"/>
    </source>
</evidence>
<dbReference type="STRING" id="65700.SY86_19955"/>
<sequence length="274" mass="31545">MAFKTWQVGLDIQNGQMCALGILRRRGGWQLRHWWQHALPKDTLIHGHLQQSGVLKTILQRWRKQLPSRISLRVGFPPQLVLQRKIDMPDRHLREPCCASYISAAAKRFFPVEPETLTLDYRQPELHDNQLWLTATRREALKSWTDLLQEADLYPQVMELTPAALCALAKHMLLTPGSALIHRLEDHWLWYCVKQQPSWGWCSLEDAPVFSILRQKYLSDQVSFHYSSMTATCLPEDSQWLNPFRVLAHQQPPLPMMPGAFSVAAGLALRPGDA</sequence>
<dbReference type="InterPro" id="IPR043129">
    <property type="entry name" value="ATPase_NBD"/>
</dbReference>
<dbReference type="Proteomes" id="UP000033924">
    <property type="component" value="Unassembled WGS sequence"/>
</dbReference>
<dbReference type="Pfam" id="PF11104">
    <property type="entry name" value="PilM_2"/>
    <property type="match status" value="1"/>
</dbReference>
<dbReference type="EMBL" id="JXNU01000003">
    <property type="protein sequence ID" value="KKF37163.1"/>
    <property type="molecule type" value="Genomic_DNA"/>
</dbReference>